<dbReference type="Gene3D" id="3.60.40.10">
    <property type="entry name" value="PPM-type phosphatase domain"/>
    <property type="match status" value="1"/>
</dbReference>
<keyword evidence="5" id="KW-1185">Reference proteome</keyword>
<keyword evidence="1" id="KW-0479">Metal-binding</keyword>
<comment type="cofactor">
    <cofactor evidence="1">
        <name>Mg(2+)</name>
        <dbReference type="ChEBI" id="CHEBI:18420"/>
    </cofactor>
</comment>
<dbReference type="InterPro" id="IPR001932">
    <property type="entry name" value="PPM-type_phosphatase-like_dom"/>
</dbReference>
<sequence length="424" mass="45741">MLRRIGTRYGKKFSFYYRSVRSVPVPEKAERGGEDAFLSLSNVQAVLDGVSWWKENAGVNAGLYSAALARTMCEYVEDELLGDAPASSFRLLERGYESCKHGDVLGTCTALVATLQEPQEDIQQKDRYEAVLLEGPSLTFTGASTTRAPLTAAHAASTAAAAAASAAVAAVDGAMGESDIAMESTAGPDAAVTHAATTADLHQAFARFHRTDDVDNYLLDVVYVGDCSVMLIRDGQVCFVTDEQAHHLDYPYQLGTGSTDTPKDGVRMLIPVEKGDVVVMGTDGIFDNLYPRRIAELVWPPLERVFRQHGYPHSMGDDTVTAASDVVSYEKNRNLRTLLVDDIMAALEAGSSAVMLRATAVSGDVHCDSPYASKCIEHGALFEGGKPDDMTLLVSVIGECDDDQSGERFSSSQAAYPPPYRDWP</sequence>
<comment type="similarity">
    <text evidence="1">Belongs to the PP2C family.</text>
</comment>
<evidence type="ECO:0000256" key="1">
    <source>
        <dbReference type="RuleBase" id="RU366020"/>
    </source>
</evidence>
<comment type="catalytic activity">
    <reaction evidence="1">
        <text>O-phospho-L-threonyl-[protein] + H2O = L-threonyl-[protein] + phosphate</text>
        <dbReference type="Rhea" id="RHEA:47004"/>
        <dbReference type="Rhea" id="RHEA-COMP:11060"/>
        <dbReference type="Rhea" id="RHEA-COMP:11605"/>
        <dbReference type="ChEBI" id="CHEBI:15377"/>
        <dbReference type="ChEBI" id="CHEBI:30013"/>
        <dbReference type="ChEBI" id="CHEBI:43474"/>
        <dbReference type="ChEBI" id="CHEBI:61977"/>
        <dbReference type="EC" id="3.1.3.16"/>
    </reaction>
</comment>
<dbReference type="PANTHER" id="PTHR12320">
    <property type="entry name" value="PROTEIN PHOSPHATASE 2C"/>
    <property type="match status" value="1"/>
</dbReference>
<proteinExistence type="inferred from homology"/>
<dbReference type="GO" id="GO:0046872">
    <property type="term" value="F:metal ion binding"/>
    <property type="evidence" value="ECO:0007669"/>
    <property type="project" value="UniProtKB-UniRule"/>
</dbReference>
<feature type="region of interest" description="Disordered" evidence="2">
    <location>
        <begin position="403"/>
        <end position="424"/>
    </location>
</feature>
<dbReference type="EMBL" id="JAECZO010000132">
    <property type="protein sequence ID" value="KAK7198113.1"/>
    <property type="molecule type" value="Genomic_DNA"/>
</dbReference>
<comment type="cofactor">
    <cofactor evidence="1">
        <name>Mn(2+)</name>
        <dbReference type="ChEBI" id="CHEBI:29035"/>
    </cofactor>
</comment>
<gene>
    <name evidence="4" type="ORF">NESM_000767700</name>
</gene>
<dbReference type="PANTHER" id="PTHR12320:SF60">
    <property type="entry name" value="PROTEIN PHOSPHATASE 2C 26-RELATED"/>
    <property type="match status" value="1"/>
</dbReference>
<feature type="domain" description="PPM-type phosphatase" evidence="3">
    <location>
        <begin position="14"/>
        <end position="397"/>
    </location>
</feature>
<keyword evidence="1" id="KW-0378">Hydrolase</keyword>
<dbReference type="EC" id="3.1.3.16" evidence="1"/>
<dbReference type="InterPro" id="IPR039123">
    <property type="entry name" value="PPTC7"/>
</dbReference>
<comment type="caution">
    <text evidence="4">The sequence shown here is derived from an EMBL/GenBank/DDBJ whole genome shotgun (WGS) entry which is preliminary data.</text>
</comment>
<dbReference type="Proteomes" id="UP001430356">
    <property type="component" value="Unassembled WGS sequence"/>
</dbReference>
<comment type="catalytic activity">
    <reaction evidence="1">
        <text>O-phospho-L-seryl-[protein] + H2O = L-seryl-[protein] + phosphate</text>
        <dbReference type="Rhea" id="RHEA:20629"/>
        <dbReference type="Rhea" id="RHEA-COMP:9863"/>
        <dbReference type="Rhea" id="RHEA-COMP:11604"/>
        <dbReference type="ChEBI" id="CHEBI:15377"/>
        <dbReference type="ChEBI" id="CHEBI:29999"/>
        <dbReference type="ChEBI" id="CHEBI:43474"/>
        <dbReference type="ChEBI" id="CHEBI:83421"/>
        <dbReference type="EC" id="3.1.3.16"/>
    </reaction>
</comment>
<dbReference type="AlphaFoldDB" id="A0AAW0EVJ5"/>
<organism evidence="4 5">
    <name type="scientific">Novymonas esmeraldas</name>
    <dbReference type="NCBI Taxonomy" id="1808958"/>
    <lineage>
        <taxon>Eukaryota</taxon>
        <taxon>Discoba</taxon>
        <taxon>Euglenozoa</taxon>
        <taxon>Kinetoplastea</taxon>
        <taxon>Metakinetoplastina</taxon>
        <taxon>Trypanosomatida</taxon>
        <taxon>Trypanosomatidae</taxon>
        <taxon>Novymonas</taxon>
    </lineage>
</organism>
<dbReference type="GO" id="GO:0004722">
    <property type="term" value="F:protein serine/threonine phosphatase activity"/>
    <property type="evidence" value="ECO:0007669"/>
    <property type="project" value="UniProtKB-EC"/>
</dbReference>
<keyword evidence="1" id="KW-0904">Protein phosphatase</keyword>
<reference evidence="4 5" key="1">
    <citation type="journal article" date="2021" name="MBio">
        <title>A New Model Trypanosomatid, Novymonas esmeraldas: Genomic Perception of Its 'Candidatus Pandoraea novymonadis' Endosymbiont.</title>
        <authorList>
            <person name="Zakharova A."/>
            <person name="Saura A."/>
            <person name="Butenko A."/>
            <person name="Podesvova L."/>
            <person name="Warmusova S."/>
            <person name="Kostygov A.Y."/>
            <person name="Nenarokova A."/>
            <person name="Lukes J."/>
            <person name="Opperdoes F.R."/>
            <person name="Yurchenko V."/>
        </authorList>
    </citation>
    <scope>NUCLEOTIDE SEQUENCE [LARGE SCALE GENOMIC DNA]</scope>
    <source>
        <strain evidence="4 5">E262AT.01</strain>
    </source>
</reference>
<evidence type="ECO:0000259" key="3">
    <source>
        <dbReference type="PROSITE" id="PS51746"/>
    </source>
</evidence>
<dbReference type="SUPFAM" id="SSF81606">
    <property type="entry name" value="PP2C-like"/>
    <property type="match status" value="1"/>
</dbReference>
<keyword evidence="1" id="KW-0460">Magnesium</keyword>
<name>A0AAW0EVJ5_9TRYP</name>
<accession>A0AAW0EVJ5</accession>
<evidence type="ECO:0000313" key="5">
    <source>
        <dbReference type="Proteomes" id="UP001430356"/>
    </source>
</evidence>
<protein>
    <recommendedName>
        <fullName evidence="1">Protein phosphatase</fullName>
        <ecNumber evidence="1">3.1.3.16</ecNumber>
    </recommendedName>
</protein>
<dbReference type="PROSITE" id="PS51746">
    <property type="entry name" value="PPM_2"/>
    <property type="match status" value="1"/>
</dbReference>
<dbReference type="InterPro" id="IPR036457">
    <property type="entry name" value="PPM-type-like_dom_sf"/>
</dbReference>
<keyword evidence="1" id="KW-0464">Manganese</keyword>
<evidence type="ECO:0000256" key="2">
    <source>
        <dbReference type="SAM" id="MobiDB-lite"/>
    </source>
</evidence>
<evidence type="ECO:0000313" key="4">
    <source>
        <dbReference type="EMBL" id="KAK7198113.1"/>
    </source>
</evidence>